<dbReference type="Pfam" id="PF19383">
    <property type="entry name" value="DUF5958"/>
    <property type="match status" value="1"/>
</dbReference>
<name>A0A4U0H8C3_9SPHI</name>
<reference evidence="1 2" key="1">
    <citation type="submission" date="2019-04" db="EMBL/GenBank/DDBJ databases">
        <title>Sphingobacterium olei sp. nov., isolated from oil-contaminated soil.</title>
        <authorList>
            <person name="Liu B."/>
        </authorList>
    </citation>
    <scope>NUCLEOTIDE SEQUENCE [LARGE SCALE GENOMIC DNA]</scope>
    <source>
        <strain evidence="1 2">Y3L14</strain>
    </source>
</reference>
<keyword evidence="2" id="KW-1185">Reference proteome</keyword>
<comment type="caution">
    <text evidence="1">The sequence shown here is derived from an EMBL/GenBank/DDBJ whole genome shotgun (WGS) entry which is preliminary data.</text>
</comment>
<gene>
    <name evidence="1" type="ORF">FAZ19_07070</name>
</gene>
<protein>
    <submittedName>
        <fullName evidence="1">Uncharacterized protein</fullName>
    </submittedName>
</protein>
<evidence type="ECO:0000313" key="1">
    <source>
        <dbReference type="EMBL" id="TJY66672.1"/>
    </source>
</evidence>
<evidence type="ECO:0000313" key="2">
    <source>
        <dbReference type="Proteomes" id="UP000309872"/>
    </source>
</evidence>
<dbReference type="OrthoDB" id="7060026at2"/>
<sequence>MTNTEILINRIAQDRIEFHEGCTLLLDDTQFNFDELFVILRNFIFNSIPEKTSYSTKAYQNAIRTIPLKPTFTPIVILNSYPTKIAFNKLSELPEIERKKTIKSLLWIFKITDTERRSTECKNGRGHEWHIN</sequence>
<dbReference type="RefSeq" id="WP_136820021.1">
    <property type="nucleotide sequence ID" value="NZ_BMJX01000002.1"/>
</dbReference>
<dbReference type="Proteomes" id="UP000309872">
    <property type="component" value="Unassembled WGS sequence"/>
</dbReference>
<dbReference type="EMBL" id="SUKA01000002">
    <property type="protein sequence ID" value="TJY66672.1"/>
    <property type="molecule type" value="Genomic_DNA"/>
</dbReference>
<organism evidence="1 2">
    <name type="scientific">Sphingobacterium alkalisoli</name>
    <dbReference type="NCBI Taxonomy" id="1874115"/>
    <lineage>
        <taxon>Bacteria</taxon>
        <taxon>Pseudomonadati</taxon>
        <taxon>Bacteroidota</taxon>
        <taxon>Sphingobacteriia</taxon>
        <taxon>Sphingobacteriales</taxon>
        <taxon>Sphingobacteriaceae</taxon>
        <taxon>Sphingobacterium</taxon>
    </lineage>
</organism>
<accession>A0A4U0H8C3</accession>
<dbReference type="InterPro" id="IPR046002">
    <property type="entry name" value="DUF5958"/>
</dbReference>
<proteinExistence type="predicted"/>
<dbReference type="AlphaFoldDB" id="A0A4U0H8C3"/>